<feature type="domain" description="Peptidase M14" evidence="3">
    <location>
        <begin position="110"/>
        <end position="374"/>
    </location>
</feature>
<evidence type="ECO:0000313" key="4">
    <source>
        <dbReference type="EMBL" id="MCM2678532.1"/>
    </source>
</evidence>
<keyword evidence="4" id="KW-0378">Hydrolase</keyword>
<dbReference type="GO" id="GO:0008270">
    <property type="term" value="F:zinc ion binding"/>
    <property type="evidence" value="ECO:0007669"/>
    <property type="project" value="InterPro"/>
</dbReference>
<proteinExistence type="inferred from homology"/>
<keyword evidence="4" id="KW-0645">Protease</keyword>
<evidence type="ECO:0000313" key="5">
    <source>
        <dbReference type="Proteomes" id="UP001165393"/>
    </source>
</evidence>
<name>A0AA42B689_9GAMM</name>
<comment type="similarity">
    <text evidence="2">Belongs to the peptidase M14 family.</text>
</comment>
<dbReference type="PROSITE" id="PS52035">
    <property type="entry name" value="PEPTIDASE_M14"/>
    <property type="match status" value="1"/>
</dbReference>
<reference evidence="4 5" key="1">
    <citation type="journal article" date="2013" name="Antonie Van Leeuwenhoek">
        <title>Echinimonas agarilytica gen. nov., sp. nov., a new gammaproteobacterium isolated from the sea urchin Strongylocentrotus intermedius.</title>
        <authorList>
            <person name="Nedashkovskaya O.I."/>
            <person name="Stenkova A.M."/>
            <person name="Zhukova N.V."/>
            <person name="Van Trappen S."/>
            <person name="Lee J.S."/>
            <person name="Kim S.B."/>
        </authorList>
    </citation>
    <scope>NUCLEOTIDE SEQUENCE [LARGE SCALE GENOMIC DNA]</scope>
    <source>
        <strain evidence="4 5">KMM 6351</strain>
    </source>
</reference>
<keyword evidence="4" id="KW-0121">Carboxypeptidase</keyword>
<dbReference type="Gene3D" id="3.40.630.10">
    <property type="entry name" value="Zn peptidases"/>
    <property type="match status" value="1"/>
</dbReference>
<dbReference type="Pfam" id="PF00246">
    <property type="entry name" value="Peptidase_M14"/>
    <property type="match status" value="1"/>
</dbReference>
<dbReference type="Proteomes" id="UP001165393">
    <property type="component" value="Unassembled WGS sequence"/>
</dbReference>
<dbReference type="PANTHER" id="PTHR12756:SF11">
    <property type="entry name" value="CYTOSOLIC CARBOXYPEPTIDASE 1"/>
    <property type="match status" value="1"/>
</dbReference>
<dbReference type="InterPro" id="IPR000834">
    <property type="entry name" value="Peptidase_M14"/>
</dbReference>
<sequence length="375" mass="42409">MSISSHFDGGNIEVLDCSDPSNIQLNIRKDNNSDFYQWFYFRINNAANTPCKMVIQNAAGSSYTEGWENYEAVASYDREHWFRVDTRYEDGQLVIQHEPEINSMYFAYFAPYSMDRHADLIAYAASNCECEVDVIGQTLDGRDMDLLTIGDEAEGKLKCWVIGRQHPGETMAEWWMEGFLGRMLDESDPVRRELLETTTFYVIPNMNPDGSFRGHLRTNAAGANLNREWETPTAQNSPEVLAVRNKMDEIGVDFCFDVHGDEALPYNFIAGAEGIPSWTAEKQAQLDNFQAELVKASPDFQTEVGYPVSAPGEANMTVCTHAIAERFNCLAMTLEMPFKDTEQTPDTEQGWSPERCQRLGEACVSAIFASRHTLR</sequence>
<dbReference type="CDD" id="cd06234">
    <property type="entry name" value="M14_PaCCP-like"/>
    <property type="match status" value="1"/>
</dbReference>
<evidence type="ECO:0000256" key="1">
    <source>
        <dbReference type="ARBA" id="ARBA00001947"/>
    </source>
</evidence>
<organism evidence="4 5">
    <name type="scientific">Echinimonas agarilytica</name>
    <dbReference type="NCBI Taxonomy" id="1215918"/>
    <lineage>
        <taxon>Bacteria</taxon>
        <taxon>Pseudomonadati</taxon>
        <taxon>Pseudomonadota</taxon>
        <taxon>Gammaproteobacteria</taxon>
        <taxon>Alteromonadales</taxon>
        <taxon>Echinimonadaceae</taxon>
        <taxon>Echinimonas</taxon>
    </lineage>
</organism>
<accession>A0AA42B689</accession>
<dbReference type="GO" id="GO:0006508">
    <property type="term" value="P:proteolysis"/>
    <property type="evidence" value="ECO:0007669"/>
    <property type="project" value="InterPro"/>
</dbReference>
<gene>
    <name evidence="4" type="ORF">NAF29_02460</name>
</gene>
<dbReference type="Pfam" id="PF18027">
    <property type="entry name" value="Pepdidase_M14_N"/>
    <property type="match status" value="1"/>
</dbReference>
<protein>
    <submittedName>
        <fullName evidence="4">M14-type cytosolic carboxypeptidase</fullName>
    </submittedName>
</protein>
<dbReference type="GO" id="GO:0004181">
    <property type="term" value="F:metallocarboxypeptidase activity"/>
    <property type="evidence" value="ECO:0007669"/>
    <property type="project" value="InterPro"/>
</dbReference>
<comment type="caution">
    <text evidence="4">The sequence shown here is derived from an EMBL/GenBank/DDBJ whole genome shotgun (WGS) entry which is preliminary data.</text>
</comment>
<dbReference type="InterPro" id="IPR050821">
    <property type="entry name" value="Cytosolic_carboxypeptidase"/>
</dbReference>
<feature type="active site" description="Proton donor/acceptor" evidence="2">
    <location>
        <position position="335"/>
    </location>
</feature>
<comment type="cofactor">
    <cofactor evidence="1">
        <name>Zn(2+)</name>
        <dbReference type="ChEBI" id="CHEBI:29105"/>
    </cofactor>
</comment>
<dbReference type="SUPFAM" id="SSF53187">
    <property type="entry name" value="Zn-dependent exopeptidases"/>
    <property type="match status" value="1"/>
</dbReference>
<dbReference type="InterPro" id="IPR040626">
    <property type="entry name" value="Pepdidase_M14_N"/>
</dbReference>
<dbReference type="Gene3D" id="2.60.40.3120">
    <property type="match status" value="1"/>
</dbReference>
<dbReference type="PANTHER" id="PTHR12756">
    <property type="entry name" value="CYTOSOLIC CARBOXYPEPTIDASE"/>
    <property type="match status" value="1"/>
</dbReference>
<dbReference type="EMBL" id="JAMQGP010000001">
    <property type="protein sequence ID" value="MCM2678532.1"/>
    <property type="molecule type" value="Genomic_DNA"/>
</dbReference>
<evidence type="ECO:0000259" key="3">
    <source>
        <dbReference type="PROSITE" id="PS52035"/>
    </source>
</evidence>
<evidence type="ECO:0000256" key="2">
    <source>
        <dbReference type="PROSITE-ProRule" id="PRU01379"/>
    </source>
</evidence>
<dbReference type="AlphaFoldDB" id="A0AA42B689"/>
<dbReference type="RefSeq" id="WP_251260256.1">
    <property type="nucleotide sequence ID" value="NZ_JAMQGP010000001.1"/>
</dbReference>
<keyword evidence="5" id="KW-1185">Reference proteome</keyword>